<reference evidence="4 5" key="1">
    <citation type="submission" date="2022-11" db="UniProtKB">
        <authorList>
            <consortium name="WormBaseParasite"/>
        </authorList>
    </citation>
    <scope>IDENTIFICATION</scope>
</reference>
<dbReference type="WBParaSite" id="PgR039_g096_t01">
    <property type="protein sequence ID" value="PgR039_g096_t01"/>
    <property type="gene ID" value="PgR039_g096"/>
</dbReference>
<sequence>MRYGDVVVIATAMLIVGRVECDENITIGCNSHCTLEFDKDLECWNRTLAYFSDVLVGMMKRYAYTQTNIIHWQKHHGLQPANVENIIKESVDRMEKIKPSTFDDDEGIIDRNIMTILVTTVVRASMELADNDRPVIKRNCPYGCEQRSNRWFWLTIVSLCCSGVFAITVAALAFYRDRADRSDDVESIEAANYSKCCSFF</sequence>
<keyword evidence="1" id="KW-1133">Transmembrane helix</keyword>
<keyword evidence="3" id="KW-1185">Reference proteome</keyword>
<evidence type="ECO:0000256" key="1">
    <source>
        <dbReference type="SAM" id="Phobius"/>
    </source>
</evidence>
<dbReference type="AlphaFoldDB" id="A0A915BGV7"/>
<proteinExistence type="predicted"/>
<accession>A0A915BGV7</accession>
<keyword evidence="2" id="KW-0732">Signal</keyword>
<dbReference type="Proteomes" id="UP000887569">
    <property type="component" value="Unplaced"/>
</dbReference>
<feature type="signal peptide" evidence="2">
    <location>
        <begin position="1"/>
        <end position="21"/>
    </location>
</feature>
<evidence type="ECO:0000313" key="3">
    <source>
        <dbReference type="Proteomes" id="UP000887569"/>
    </source>
</evidence>
<evidence type="ECO:0000256" key="2">
    <source>
        <dbReference type="SAM" id="SignalP"/>
    </source>
</evidence>
<organism evidence="3 4">
    <name type="scientific">Parascaris univalens</name>
    <name type="common">Nematode worm</name>
    <dbReference type="NCBI Taxonomy" id="6257"/>
    <lineage>
        <taxon>Eukaryota</taxon>
        <taxon>Metazoa</taxon>
        <taxon>Ecdysozoa</taxon>
        <taxon>Nematoda</taxon>
        <taxon>Chromadorea</taxon>
        <taxon>Rhabditida</taxon>
        <taxon>Spirurina</taxon>
        <taxon>Ascaridomorpha</taxon>
        <taxon>Ascaridoidea</taxon>
        <taxon>Ascarididae</taxon>
        <taxon>Parascaris</taxon>
    </lineage>
</organism>
<keyword evidence="1" id="KW-0472">Membrane</keyword>
<evidence type="ECO:0000313" key="4">
    <source>
        <dbReference type="WBParaSite" id="PgR039_g096_t01"/>
    </source>
</evidence>
<evidence type="ECO:0000313" key="5">
    <source>
        <dbReference type="WBParaSite" id="PgR039_g096_t03"/>
    </source>
</evidence>
<feature type="chain" id="PRO_5038324300" evidence="2">
    <location>
        <begin position="22"/>
        <end position="200"/>
    </location>
</feature>
<dbReference type="WBParaSite" id="PgR039_g096_t03">
    <property type="protein sequence ID" value="PgR039_g096_t03"/>
    <property type="gene ID" value="PgR039_g096"/>
</dbReference>
<name>A0A915BGV7_PARUN</name>
<feature type="transmembrane region" description="Helical" evidence="1">
    <location>
        <begin position="151"/>
        <end position="175"/>
    </location>
</feature>
<protein>
    <submittedName>
        <fullName evidence="4 5">Uncharacterized protein</fullName>
    </submittedName>
</protein>
<keyword evidence="1" id="KW-0812">Transmembrane</keyword>